<evidence type="ECO:0000313" key="1">
    <source>
        <dbReference type="EMBL" id="GMS88747.1"/>
    </source>
</evidence>
<evidence type="ECO:0000313" key="2">
    <source>
        <dbReference type="Proteomes" id="UP001432027"/>
    </source>
</evidence>
<reference evidence="1" key="1">
    <citation type="submission" date="2023-10" db="EMBL/GenBank/DDBJ databases">
        <title>Genome assembly of Pristionchus species.</title>
        <authorList>
            <person name="Yoshida K."/>
            <person name="Sommer R.J."/>
        </authorList>
    </citation>
    <scope>NUCLEOTIDE SEQUENCE</scope>
    <source>
        <strain evidence="1">RS0144</strain>
    </source>
</reference>
<gene>
    <name evidence="1" type="ORF">PENTCL1PPCAC_10922</name>
</gene>
<dbReference type="EMBL" id="BTSX01000003">
    <property type="protein sequence ID" value="GMS88747.1"/>
    <property type="molecule type" value="Genomic_DNA"/>
</dbReference>
<feature type="non-terminal residue" evidence="1">
    <location>
        <position position="1"/>
    </location>
</feature>
<name>A0AAV5T189_9BILA</name>
<sequence length="81" mass="9689">RVWRDGVYSYKKLLELLIIGDQAFLVVEWEGYEDPTVEPLGHFSSHHRALRRLVRFTYARYPQRFTRAVIATFRRHGIDVL</sequence>
<proteinExistence type="predicted"/>
<keyword evidence="2" id="KW-1185">Reference proteome</keyword>
<dbReference type="Proteomes" id="UP001432027">
    <property type="component" value="Unassembled WGS sequence"/>
</dbReference>
<evidence type="ECO:0008006" key="3">
    <source>
        <dbReference type="Google" id="ProtNLM"/>
    </source>
</evidence>
<dbReference type="AlphaFoldDB" id="A0AAV5T189"/>
<accession>A0AAV5T189</accession>
<protein>
    <recommendedName>
        <fullName evidence="3">Chromo domain-containing protein</fullName>
    </recommendedName>
</protein>
<organism evidence="1 2">
    <name type="scientific">Pristionchus entomophagus</name>
    <dbReference type="NCBI Taxonomy" id="358040"/>
    <lineage>
        <taxon>Eukaryota</taxon>
        <taxon>Metazoa</taxon>
        <taxon>Ecdysozoa</taxon>
        <taxon>Nematoda</taxon>
        <taxon>Chromadorea</taxon>
        <taxon>Rhabditida</taxon>
        <taxon>Rhabditina</taxon>
        <taxon>Diplogasteromorpha</taxon>
        <taxon>Diplogasteroidea</taxon>
        <taxon>Neodiplogasteridae</taxon>
        <taxon>Pristionchus</taxon>
    </lineage>
</organism>
<comment type="caution">
    <text evidence="1">The sequence shown here is derived from an EMBL/GenBank/DDBJ whole genome shotgun (WGS) entry which is preliminary data.</text>
</comment>
<feature type="non-terminal residue" evidence="1">
    <location>
        <position position="81"/>
    </location>
</feature>